<comment type="caution">
    <text evidence="4">The sequence shown here is derived from an EMBL/GenBank/DDBJ whole genome shotgun (WGS) entry which is preliminary data.</text>
</comment>
<dbReference type="Proteomes" id="UP001168821">
    <property type="component" value="Unassembled WGS sequence"/>
</dbReference>
<feature type="domain" description="ODAD1 central coiled coil region" evidence="3">
    <location>
        <begin position="145"/>
        <end position="423"/>
    </location>
</feature>
<gene>
    <name evidence="4" type="ORF">Zmor_017803</name>
</gene>
<accession>A0AA38MD48</accession>
<proteinExistence type="predicted"/>
<feature type="coiled-coil region" evidence="2">
    <location>
        <begin position="369"/>
        <end position="396"/>
    </location>
</feature>
<reference evidence="4" key="1">
    <citation type="journal article" date="2023" name="G3 (Bethesda)">
        <title>Whole genome assemblies of Zophobas morio and Tenebrio molitor.</title>
        <authorList>
            <person name="Kaur S."/>
            <person name="Stinson S.A."/>
            <person name="diCenzo G.C."/>
        </authorList>
    </citation>
    <scope>NUCLEOTIDE SEQUENCE</scope>
    <source>
        <strain evidence="4">QUZm001</strain>
    </source>
</reference>
<keyword evidence="5" id="KW-1185">Reference proteome</keyword>
<sequence>MQKVRISDEEKQFQTQLALERELRTLIREYFVLDRGSNLSRFSKNSTLARQTNVISIFKHEHANILRDLIRAKAPGRKREDEKLFDELSGLIEEYHWYDNEVKRSKVYIEELNIEIKLVQKGVQLLRKQQITDRQHEDRFWQAVKTVETLENKLEAQMIQFGTICTKNKQLREEIDGLLNERNVFMTQWERLIDKLIEGKKIMLDLIEQATIAYNQREDWCTKLQILRYKALHDLNTNSQEMRENARKYDHNLKLKEFFDIKGQKRVMRDLEIKERRRWEIIEEKLKNKLELYKNMLDDIKGFTKTQNIKKIASTFAAEEELNLSKFKYILYMIKETEEIGERLGFLHLDIQEKNILHTTRELQQQGTLEQLHYDLEDATRIADKAEKKMNETQAVFDELLKGTFSLFKICKCNEDPLIQLLGNNTQVQFYNVELYLNILERTIHELLVIAGYKDSLRKPDDPKKLIVFEPYPSEIYPIEKVIKATPCSLCVEHEMVSDVIDTLQRIYSLPEARDRLKRRLKLPGGKARLHTISHCQLPKSRRLMQRRYE</sequence>
<evidence type="ECO:0000259" key="3">
    <source>
        <dbReference type="Pfam" id="PF21773"/>
    </source>
</evidence>
<dbReference type="AlphaFoldDB" id="A0AA38MD48"/>
<dbReference type="Pfam" id="PF21773">
    <property type="entry name" value="ODAD1_CC"/>
    <property type="match status" value="1"/>
</dbReference>
<protein>
    <recommendedName>
        <fullName evidence="3">ODAD1 central coiled coil region domain-containing protein</fullName>
    </recommendedName>
</protein>
<evidence type="ECO:0000313" key="4">
    <source>
        <dbReference type="EMBL" id="KAJ3651789.1"/>
    </source>
</evidence>
<dbReference type="InterPro" id="IPR049258">
    <property type="entry name" value="ODAD1_CC"/>
</dbReference>
<keyword evidence="1 2" id="KW-0175">Coiled coil</keyword>
<evidence type="ECO:0000256" key="1">
    <source>
        <dbReference type="ARBA" id="ARBA00023054"/>
    </source>
</evidence>
<evidence type="ECO:0000313" key="5">
    <source>
        <dbReference type="Proteomes" id="UP001168821"/>
    </source>
</evidence>
<evidence type="ECO:0000256" key="2">
    <source>
        <dbReference type="SAM" id="Coils"/>
    </source>
</evidence>
<dbReference type="EMBL" id="JALNTZ010000005">
    <property type="protein sequence ID" value="KAJ3651789.1"/>
    <property type="molecule type" value="Genomic_DNA"/>
</dbReference>
<organism evidence="4 5">
    <name type="scientific">Zophobas morio</name>
    <dbReference type="NCBI Taxonomy" id="2755281"/>
    <lineage>
        <taxon>Eukaryota</taxon>
        <taxon>Metazoa</taxon>
        <taxon>Ecdysozoa</taxon>
        <taxon>Arthropoda</taxon>
        <taxon>Hexapoda</taxon>
        <taxon>Insecta</taxon>
        <taxon>Pterygota</taxon>
        <taxon>Neoptera</taxon>
        <taxon>Endopterygota</taxon>
        <taxon>Coleoptera</taxon>
        <taxon>Polyphaga</taxon>
        <taxon>Cucujiformia</taxon>
        <taxon>Tenebrionidae</taxon>
        <taxon>Zophobas</taxon>
    </lineage>
</organism>
<dbReference type="PANTHER" id="PTHR21694">
    <property type="entry name" value="COILED-COIL DOMAIN-CONTAINING PROTEIN 63"/>
    <property type="match status" value="1"/>
</dbReference>
<dbReference type="InterPro" id="IPR051876">
    <property type="entry name" value="ODA-DC/CCD"/>
</dbReference>
<dbReference type="PANTHER" id="PTHR21694:SF18">
    <property type="entry name" value="COILED-COIL DOMAIN-CONTAINING PROTEIN 63"/>
    <property type="match status" value="1"/>
</dbReference>
<name>A0AA38MD48_9CUCU</name>